<protein>
    <recommendedName>
        <fullName evidence="1">PLL-like beta propeller domain-containing protein</fullName>
    </recommendedName>
</protein>
<name>A0AAW8FA32_9ACTN</name>
<evidence type="ECO:0000313" key="2">
    <source>
        <dbReference type="EMBL" id="MDQ0906964.1"/>
    </source>
</evidence>
<dbReference type="InterPro" id="IPR058502">
    <property type="entry name" value="PLL-like_beta-prop"/>
</dbReference>
<evidence type="ECO:0000313" key="3">
    <source>
        <dbReference type="Proteomes" id="UP001234216"/>
    </source>
</evidence>
<dbReference type="AlphaFoldDB" id="A0AAW8FA32"/>
<proteinExistence type="predicted"/>
<reference evidence="2" key="1">
    <citation type="submission" date="2023-07" db="EMBL/GenBank/DDBJ databases">
        <title>Comparative genomics of wheat-associated soil bacteria to identify genetic determinants of phenazine resistance.</title>
        <authorList>
            <person name="Mouncey N."/>
        </authorList>
    </citation>
    <scope>NUCLEOTIDE SEQUENCE</scope>
    <source>
        <strain evidence="2">V4I22</strain>
    </source>
</reference>
<organism evidence="2 3">
    <name type="scientific">Streptomyces canus</name>
    <dbReference type="NCBI Taxonomy" id="58343"/>
    <lineage>
        <taxon>Bacteria</taxon>
        <taxon>Bacillati</taxon>
        <taxon>Actinomycetota</taxon>
        <taxon>Actinomycetes</taxon>
        <taxon>Kitasatosporales</taxon>
        <taxon>Streptomycetaceae</taxon>
        <taxon>Streptomyces</taxon>
        <taxon>Streptomyces aurantiacus group</taxon>
    </lineage>
</organism>
<gene>
    <name evidence="2" type="ORF">QFZ22_002949</name>
</gene>
<evidence type="ECO:0000259" key="1">
    <source>
        <dbReference type="Pfam" id="PF26607"/>
    </source>
</evidence>
<dbReference type="EMBL" id="JAUSZV010000005">
    <property type="protein sequence ID" value="MDQ0906964.1"/>
    <property type="molecule type" value="Genomic_DNA"/>
</dbReference>
<dbReference type="SUPFAM" id="SSF89372">
    <property type="entry name" value="Fucose-specific lectin"/>
    <property type="match status" value="1"/>
</dbReference>
<feature type="domain" description="PLL-like beta propeller" evidence="1">
    <location>
        <begin position="16"/>
        <end position="186"/>
    </location>
</feature>
<dbReference type="Proteomes" id="UP001234216">
    <property type="component" value="Unassembled WGS sequence"/>
</dbReference>
<dbReference type="Pfam" id="PF26607">
    <property type="entry name" value="DUF8189"/>
    <property type="match status" value="1"/>
</dbReference>
<accession>A0AAW8FA32</accession>
<sequence length="344" mass="36696">MSMVRTVNGDWLIRARDGRLGVYATRDEAVWCRAERRPGGDTWLPWRKVGGDQRLHPQLAVGHGADGYAHLVSWRPTKAGEAGLVHSTHFRVHLAALDWSPVGHPDRAGARTGVPAVAVDAEGRAHVFVGNRANGVHARIQKERGGWNGWSDLKGSDVHEELAAVTGESGRVELYGTNPDGILRWLQEEAGAPPVPADPLPVRVEPGTLSALPTSKEHTTLFFADPEGMLYAWRPGTEPTPLLAAAGPGPAALLRCTLDGHDCTLLAQRSASGRVAFAACPTEQESAGLWWTESGPQLPAGTAVALAEDADGRIVAATVTPDGELRIARQKDEPGLALAAWQEV</sequence>
<dbReference type="Gene3D" id="2.120.10.70">
    <property type="entry name" value="Fucose-specific lectin"/>
    <property type="match status" value="1"/>
</dbReference>
<comment type="caution">
    <text evidence="2">The sequence shown here is derived from an EMBL/GenBank/DDBJ whole genome shotgun (WGS) entry which is preliminary data.</text>
</comment>